<feature type="domain" description="UspA" evidence="2">
    <location>
        <begin position="154"/>
        <end position="274"/>
    </location>
</feature>
<dbReference type="Proteomes" id="UP000693972">
    <property type="component" value="Unassembled WGS sequence"/>
</dbReference>
<dbReference type="CDD" id="cd00293">
    <property type="entry name" value="USP-like"/>
    <property type="match status" value="1"/>
</dbReference>
<sequence>MALKTLLVCLIDPESAEAAMSCAVSLARAHNAHLVALHTLEALVVYPGVAIHLPPEVYARHTEAQMEQAAIIEKIFHKHTDNEDIVAEWRLLKASSTTIVDRIIESARAADVVVMPNATKAEDQNREVQARVIRESGRPVLVVPPNFTDTDVGKRIVLGWSETREATRGAHDLLNVAQSGAEISVLRVGDASADELRDHGLVDLATMYDRHGLRAQMAHVEAGSGGIAGAVLKCAFENGADMIVTGAFGHSRAYDFVFGAVTSGLLRHAEIPVLFSN</sequence>
<dbReference type="Gene3D" id="3.40.50.12370">
    <property type="match status" value="1"/>
</dbReference>
<evidence type="ECO:0000313" key="3">
    <source>
        <dbReference type="EMBL" id="QXL86569.1"/>
    </source>
</evidence>
<dbReference type="PANTHER" id="PTHR46268:SF15">
    <property type="entry name" value="UNIVERSAL STRESS PROTEIN HP_0031"/>
    <property type="match status" value="1"/>
</dbReference>
<gene>
    <name evidence="3" type="ORF">KUL25_13975</name>
</gene>
<comment type="similarity">
    <text evidence="1">Belongs to the universal stress protein A family.</text>
</comment>
<evidence type="ECO:0000313" key="4">
    <source>
        <dbReference type="Proteomes" id="UP000693972"/>
    </source>
</evidence>
<keyword evidence="4" id="KW-1185">Reference proteome</keyword>
<evidence type="ECO:0000256" key="1">
    <source>
        <dbReference type="ARBA" id="ARBA00008791"/>
    </source>
</evidence>
<dbReference type="PANTHER" id="PTHR46268">
    <property type="entry name" value="STRESS RESPONSE PROTEIN NHAX"/>
    <property type="match status" value="1"/>
</dbReference>
<dbReference type="SUPFAM" id="SSF52402">
    <property type="entry name" value="Adenine nucleotide alpha hydrolases-like"/>
    <property type="match status" value="2"/>
</dbReference>
<dbReference type="RefSeq" id="WP_257893514.1">
    <property type="nucleotide sequence ID" value="NZ_JAIMBW010000001.1"/>
</dbReference>
<name>A0A975TTM9_9RHOB</name>
<dbReference type="EMBL" id="CP078073">
    <property type="protein sequence ID" value="QXL86569.1"/>
    <property type="molecule type" value="Genomic_DNA"/>
</dbReference>
<protein>
    <submittedName>
        <fullName evidence="3">Universal stress protein</fullName>
    </submittedName>
</protein>
<dbReference type="Pfam" id="PF00582">
    <property type="entry name" value="Usp"/>
    <property type="match status" value="1"/>
</dbReference>
<evidence type="ECO:0000259" key="2">
    <source>
        <dbReference type="Pfam" id="PF00582"/>
    </source>
</evidence>
<organism evidence="3">
    <name type="scientific">Gymnodinialimonas phycosphaerae</name>
    <dbReference type="NCBI Taxonomy" id="2841589"/>
    <lineage>
        <taxon>Bacteria</taxon>
        <taxon>Pseudomonadati</taxon>
        <taxon>Pseudomonadota</taxon>
        <taxon>Alphaproteobacteria</taxon>
        <taxon>Rhodobacterales</taxon>
        <taxon>Paracoccaceae</taxon>
        <taxon>Gymnodinialimonas</taxon>
    </lineage>
</organism>
<dbReference type="EMBL" id="JAIMBW010000001">
    <property type="protein sequence ID" value="MBY4893875.1"/>
    <property type="molecule type" value="Genomic_DNA"/>
</dbReference>
<accession>A0A975TTM9</accession>
<dbReference type="InterPro" id="IPR006016">
    <property type="entry name" value="UspA"/>
</dbReference>
<dbReference type="AlphaFoldDB" id="A0A975TTM9"/>
<reference evidence="3 4" key="1">
    <citation type="submission" date="2021-07" db="EMBL/GenBank/DDBJ databases">
        <title>Karlodiniumbacter phycospheric gen. nov., sp. nov., a phycosphere bacterium isolated from karlodinium veneficum.</title>
        <authorList>
            <person name="Peng Y."/>
            <person name="Jiang L."/>
            <person name="Lee J."/>
        </authorList>
    </citation>
    <scope>NUCLEOTIDE SEQUENCE</scope>
    <source>
        <strain evidence="3 4">N5</strain>
    </source>
</reference>
<proteinExistence type="inferred from homology"/>